<proteinExistence type="inferred from homology"/>
<evidence type="ECO:0000256" key="5">
    <source>
        <dbReference type="ARBA" id="ARBA00023136"/>
    </source>
</evidence>
<feature type="transmembrane region" description="Helical" evidence="8">
    <location>
        <begin position="75"/>
        <end position="95"/>
    </location>
</feature>
<evidence type="ECO:0000256" key="1">
    <source>
        <dbReference type="ARBA" id="ARBA00004141"/>
    </source>
</evidence>
<dbReference type="RefSeq" id="XP_023933696.1">
    <property type="nucleotide sequence ID" value="XM_024077928.1"/>
</dbReference>
<evidence type="ECO:0000256" key="7">
    <source>
        <dbReference type="SAM" id="MobiDB-lite"/>
    </source>
</evidence>
<dbReference type="PANTHER" id="PTHR23505">
    <property type="entry name" value="SPINSTER"/>
    <property type="match status" value="1"/>
</dbReference>
<evidence type="ECO:0000313" key="11">
    <source>
        <dbReference type="RefSeq" id="XP_023933696.1"/>
    </source>
</evidence>
<dbReference type="GO" id="GO:0016020">
    <property type="term" value="C:membrane"/>
    <property type="evidence" value="ECO:0007669"/>
    <property type="project" value="UniProtKB-SubCell"/>
</dbReference>
<dbReference type="InterPro" id="IPR036259">
    <property type="entry name" value="MFS_trans_sf"/>
</dbReference>
<name>A0A2R2MTX2_LINAN</name>
<dbReference type="STRING" id="7574.A0A2R2MTX2"/>
<dbReference type="OrthoDB" id="6770063at2759"/>
<keyword evidence="3 8" id="KW-0812">Transmembrane</keyword>
<accession>A0A2R2MTX2</accession>
<feature type="region of interest" description="Disordered" evidence="7">
    <location>
        <begin position="542"/>
        <end position="564"/>
    </location>
</feature>
<dbReference type="InterPro" id="IPR020846">
    <property type="entry name" value="MFS_dom"/>
</dbReference>
<reference evidence="11" key="1">
    <citation type="submission" date="2025-08" db="UniProtKB">
        <authorList>
            <consortium name="RefSeq"/>
        </authorList>
    </citation>
    <scope>IDENTIFICATION</scope>
    <source>
        <tissue evidence="11">Gonads</tissue>
    </source>
</reference>
<feature type="transmembrane region" description="Helical" evidence="8">
    <location>
        <begin position="438"/>
        <end position="457"/>
    </location>
</feature>
<feature type="transmembrane region" description="Helical" evidence="8">
    <location>
        <begin position="142"/>
        <end position="161"/>
    </location>
</feature>
<dbReference type="Gene3D" id="1.20.1250.20">
    <property type="entry name" value="MFS general substrate transporter like domains"/>
    <property type="match status" value="1"/>
</dbReference>
<feature type="transmembrane region" description="Helical" evidence="8">
    <location>
        <begin position="115"/>
        <end position="135"/>
    </location>
</feature>
<dbReference type="FunCoup" id="A0A2R2MTX2">
    <property type="interactions" value="1007"/>
</dbReference>
<protein>
    <submittedName>
        <fullName evidence="11">Protein spinster homolog 1 isoform X1</fullName>
    </submittedName>
</protein>
<evidence type="ECO:0000256" key="3">
    <source>
        <dbReference type="ARBA" id="ARBA00022692"/>
    </source>
</evidence>
<gene>
    <name evidence="11" type="primary">LOC106175696</name>
</gene>
<dbReference type="CDD" id="cd17328">
    <property type="entry name" value="MFS_spinster_like"/>
    <property type="match status" value="1"/>
</dbReference>
<feature type="transmembrane region" description="Helical" evidence="8">
    <location>
        <begin position="397"/>
        <end position="426"/>
    </location>
</feature>
<evidence type="ECO:0000313" key="10">
    <source>
        <dbReference type="Proteomes" id="UP000085678"/>
    </source>
</evidence>
<evidence type="ECO:0000256" key="8">
    <source>
        <dbReference type="SAM" id="Phobius"/>
    </source>
</evidence>
<organism evidence="10 11">
    <name type="scientific">Lingula anatina</name>
    <name type="common">Brachiopod</name>
    <name type="synonym">Lingula unguis</name>
    <dbReference type="NCBI Taxonomy" id="7574"/>
    <lineage>
        <taxon>Eukaryota</taxon>
        <taxon>Metazoa</taxon>
        <taxon>Spiralia</taxon>
        <taxon>Lophotrochozoa</taxon>
        <taxon>Brachiopoda</taxon>
        <taxon>Linguliformea</taxon>
        <taxon>Lingulata</taxon>
        <taxon>Lingulida</taxon>
        <taxon>Linguloidea</taxon>
        <taxon>Lingulidae</taxon>
        <taxon>Lingula</taxon>
    </lineage>
</organism>
<feature type="domain" description="Major facilitator superfamily (MFS) profile" evidence="9">
    <location>
        <begin position="77"/>
        <end position="506"/>
    </location>
</feature>
<evidence type="ECO:0000259" key="9">
    <source>
        <dbReference type="PROSITE" id="PS50850"/>
    </source>
</evidence>
<feature type="transmembrane region" description="Helical" evidence="8">
    <location>
        <begin position="234"/>
        <end position="254"/>
    </location>
</feature>
<dbReference type="Pfam" id="PF07690">
    <property type="entry name" value="MFS_1"/>
    <property type="match status" value="1"/>
</dbReference>
<feature type="transmembrane region" description="Helical" evidence="8">
    <location>
        <begin position="167"/>
        <end position="191"/>
    </location>
</feature>
<comment type="similarity">
    <text evidence="6">Belongs to the major facilitator superfamily. Spinster (TC 2.A.1.49) family.</text>
</comment>
<keyword evidence="5 8" id="KW-0472">Membrane</keyword>
<dbReference type="InterPro" id="IPR044770">
    <property type="entry name" value="MFS_spinster-like"/>
</dbReference>
<sequence>MSGLEPPFDDTVVLQDMIGEQSYDEDVPNGIFPDDTEKIISDGRLEGNGREDPDDSVEVKIPSERPHNITKARSYVIVAVLLFINLLNYMDRFTIAGVLTKIRPYYQLDDQLSGLLQTVFIVSYMLLSPLFGYLGDRYNRKIIMVAGICFWSGITLASSFVPANMFGLFLFLRGCVGIGEASYSTIAPTLIADLFVKDMRTKMLAIFYFAIPIGSGLGYIVGSEIATALGNWKWALRVTPVLGVICVILISTLVKEPPRGQAEGGTHLHSTSYLDDLKYLLKNKSFVWSTLGFTSVAFVTGALALWAPTYVYNSILVQDQVDRTPKQKDDLSSSVSLTFGIITCLAGFFGVGIGAESARRLRSKFDARADPFVCAFGLLSCMPFLYVAIVVSQYNTIVTWVLIFLGETLLCLNWSIVADILLGVVIPTRRSTAEAVQIVMSHLLGDAGSPYLIGLMSDKIRGNEPKYPQYEYFALQYALYITAFVAVLGGGAFLATAIYIVYDKKKTDKIIHEAIQLSNSSPTNPIPTISLSMRDLQANGKENGLQAEVSTEEDTVPGAPAEPI</sequence>
<evidence type="ECO:0000256" key="4">
    <source>
        <dbReference type="ARBA" id="ARBA00022989"/>
    </source>
</evidence>
<dbReference type="InParanoid" id="A0A2R2MTX2"/>
<feature type="transmembrane region" description="Helical" evidence="8">
    <location>
        <begin position="286"/>
        <end position="311"/>
    </location>
</feature>
<evidence type="ECO:0000256" key="2">
    <source>
        <dbReference type="ARBA" id="ARBA00022448"/>
    </source>
</evidence>
<feature type="transmembrane region" description="Helical" evidence="8">
    <location>
        <begin position="331"/>
        <end position="351"/>
    </location>
</feature>
<dbReference type="GO" id="GO:0022857">
    <property type="term" value="F:transmembrane transporter activity"/>
    <property type="evidence" value="ECO:0007669"/>
    <property type="project" value="InterPro"/>
</dbReference>
<dbReference type="PROSITE" id="PS50850">
    <property type="entry name" value="MFS"/>
    <property type="match status" value="1"/>
</dbReference>
<dbReference type="InterPro" id="IPR011701">
    <property type="entry name" value="MFS"/>
</dbReference>
<dbReference type="Proteomes" id="UP000085678">
    <property type="component" value="Unplaced"/>
</dbReference>
<keyword evidence="10" id="KW-1185">Reference proteome</keyword>
<feature type="transmembrane region" description="Helical" evidence="8">
    <location>
        <begin position="477"/>
        <end position="502"/>
    </location>
</feature>
<evidence type="ECO:0000256" key="6">
    <source>
        <dbReference type="ARBA" id="ARBA00024338"/>
    </source>
</evidence>
<keyword evidence="2" id="KW-0813">Transport</keyword>
<comment type="subcellular location">
    <subcellularLocation>
        <location evidence="1">Membrane</location>
        <topology evidence="1">Multi-pass membrane protein</topology>
    </subcellularLocation>
</comment>
<feature type="transmembrane region" description="Helical" evidence="8">
    <location>
        <begin position="203"/>
        <end position="222"/>
    </location>
</feature>
<dbReference type="PANTHER" id="PTHR23505:SF79">
    <property type="entry name" value="PROTEIN SPINSTER"/>
    <property type="match status" value="1"/>
</dbReference>
<keyword evidence="4 8" id="KW-1133">Transmembrane helix</keyword>
<dbReference type="AlphaFoldDB" id="A0A2R2MTX2"/>
<feature type="transmembrane region" description="Helical" evidence="8">
    <location>
        <begin position="372"/>
        <end position="391"/>
    </location>
</feature>
<dbReference type="GeneID" id="106175696"/>
<dbReference type="SUPFAM" id="SSF103473">
    <property type="entry name" value="MFS general substrate transporter"/>
    <property type="match status" value="1"/>
</dbReference>